<evidence type="ECO:0000313" key="2">
    <source>
        <dbReference type="Proteomes" id="UP001082899"/>
    </source>
</evidence>
<dbReference type="EMBL" id="JAPMXC010000010">
    <property type="protein sequence ID" value="MCY0389607.1"/>
    <property type="molecule type" value="Genomic_DNA"/>
</dbReference>
<name>A0ABT3ZT11_9BURK</name>
<proteinExistence type="predicted"/>
<dbReference type="RefSeq" id="WP_267849500.1">
    <property type="nucleotide sequence ID" value="NZ_JAPMXC010000010.1"/>
</dbReference>
<sequence>MSASHVEQALAMPAQARAEAAGIAQPSLGMASAPAQDLPARQCLSCGAYTRPDGSLPCDH</sequence>
<dbReference type="Proteomes" id="UP001082899">
    <property type="component" value="Unassembled WGS sequence"/>
</dbReference>
<gene>
    <name evidence="1" type="ORF">OVY01_20890</name>
</gene>
<reference evidence="1" key="1">
    <citation type="submission" date="2022-11" db="EMBL/GenBank/DDBJ databases">
        <title>Robbsia betulipollinis sp. nov., isolated from pollen of birch (Betula pendula).</title>
        <authorList>
            <person name="Shi H."/>
            <person name="Ambika Manirajan B."/>
            <person name="Ratering S."/>
            <person name="Geissler-Plaum R."/>
            <person name="Schnell S."/>
        </authorList>
    </citation>
    <scope>NUCLEOTIDE SEQUENCE</scope>
    <source>
        <strain evidence="1">Bb-Pol-6</strain>
    </source>
</reference>
<evidence type="ECO:0000313" key="1">
    <source>
        <dbReference type="EMBL" id="MCY0389607.1"/>
    </source>
</evidence>
<comment type="caution">
    <text evidence="1">The sequence shown here is derived from an EMBL/GenBank/DDBJ whole genome shotgun (WGS) entry which is preliminary data.</text>
</comment>
<organism evidence="1 2">
    <name type="scientific">Robbsia betulipollinis</name>
    <dbReference type="NCBI Taxonomy" id="2981849"/>
    <lineage>
        <taxon>Bacteria</taxon>
        <taxon>Pseudomonadati</taxon>
        <taxon>Pseudomonadota</taxon>
        <taxon>Betaproteobacteria</taxon>
        <taxon>Burkholderiales</taxon>
        <taxon>Burkholderiaceae</taxon>
        <taxon>Robbsia</taxon>
    </lineage>
</organism>
<accession>A0ABT3ZT11</accession>
<keyword evidence="2" id="KW-1185">Reference proteome</keyword>
<protein>
    <submittedName>
        <fullName evidence="1">Uncharacterized protein</fullName>
    </submittedName>
</protein>